<comment type="caution">
    <text evidence="4">The sequence shown here is derived from an EMBL/GenBank/DDBJ whole genome shotgun (WGS) entry which is preliminary data.</text>
</comment>
<sequence>MAATVESPVNLKSDGAHLPEHNPHPTAEPRDNAAAPPPPPYDHQSTAQKAPNLTARSPPSPLSPAGSNPYVAAAQSPPPSKKTMETVKGVLSKWGKKVGQAAKKTEVLSKSTWQHLKTAPSFGDAAMGRIAQGAKVIAEGGHEKIFRQTFNVSSEEQLRKAYACYLSTSAGPVMGILYISTAKIAFCSDSPLSYKVGDKTEWTYYKVVIPLDNLKEANPSESQVNKGEKYIQVISIDNHEFWFLGFVNYDSAVRNLQRSLNGTHESQPEINSPPPYSQPQPQMQPQSPPHLQPQPQPQMQPPQQSQLEPQMKSESEPELQQQQQTQSQRQQQLQSQSQPQLQ</sequence>
<dbReference type="EMBL" id="SWLB01000004">
    <property type="protein sequence ID" value="KAF3339388.1"/>
    <property type="molecule type" value="Genomic_DNA"/>
</dbReference>
<proteinExistence type="inferred from homology"/>
<dbReference type="InterPro" id="IPR011993">
    <property type="entry name" value="PH-like_dom_sf"/>
</dbReference>
<protein>
    <submittedName>
        <fullName evidence="4">GLABRA2 expression modulator</fullName>
    </submittedName>
</protein>
<name>A0A833VXA2_9POAL</name>
<dbReference type="Gene3D" id="2.30.29.30">
    <property type="entry name" value="Pleckstrin-homology domain (PH domain)/Phosphotyrosine-binding domain (PTB)"/>
    <property type="match status" value="1"/>
</dbReference>
<dbReference type="InterPro" id="IPR037848">
    <property type="entry name" value="GEM-like"/>
</dbReference>
<dbReference type="AlphaFoldDB" id="A0A833VXA2"/>
<dbReference type="SMART" id="SM00568">
    <property type="entry name" value="GRAM"/>
    <property type="match status" value="1"/>
</dbReference>
<feature type="compositionally biased region" description="Low complexity" evidence="2">
    <location>
        <begin position="301"/>
        <end position="310"/>
    </location>
</feature>
<evidence type="ECO:0000256" key="2">
    <source>
        <dbReference type="SAM" id="MobiDB-lite"/>
    </source>
</evidence>
<gene>
    <name evidence="4" type="ORF">FCM35_KLT16859</name>
</gene>
<dbReference type="PANTHER" id="PTHR31969">
    <property type="entry name" value="GEM-LIKE PROTEIN 2"/>
    <property type="match status" value="1"/>
</dbReference>
<feature type="compositionally biased region" description="Low complexity" evidence="2">
    <location>
        <begin position="319"/>
        <end position="342"/>
    </location>
</feature>
<dbReference type="Proteomes" id="UP000623129">
    <property type="component" value="Unassembled WGS sequence"/>
</dbReference>
<dbReference type="OrthoDB" id="666351at2759"/>
<dbReference type="Pfam" id="PF02893">
    <property type="entry name" value="GRAM"/>
    <property type="match status" value="1"/>
</dbReference>
<reference evidence="4" key="1">
    <citation type="submission" date="2020-01" db="EMBL/GenBank/DDBJ databases">
        <title>Genome sequence of Kobresia littledalei, the first chromosome-level genome in the family Cyperaceae.</title>
        <authorList>
            <person name="Qu G."/>
        </authorList>
    </citation>
    <scope>NUCLEOTIDE SEQUENCE</scope>
    <source>
        <strain evidence="4">C.B.Clarke</strain>
        <tissue evidence="4">Leaf</tissue>
    </source>
</reference>
<feature type="region of interest" description="Disordered" evidence="2">
    <location>
        <begin position="261"/>
        <end position="342"/>
    </location>
</feature>
<feature type="compositionally biased region" description="Basic and acidic residues" evidence="2">
    <location>
        <begin position="14"/>
        <end position="31"/>
    </location>
</feature>
<comment type="similarity">
    <text evidence="1">Belongs to the GEM family.</text>
</comment>
<evidence type="ECO:0000313" key="4">
    <source>
        <dbReference type="EMBL" id="KAF3339388.1"/>
    </source>
</evidence>
<feature type="region of interest" description="Disordered" evidence="2">
    <location>
        <begin position="1"/>
        <end position="83"/>
    </location>
</feature>
<feature type="domain" description="GRAM" evidence="3">
    <location>
        <begin position="144"/>
        <end position="221"/>
    </location>
</feature>
<accession>A0A833VXA2</accession>
<keyword evidence="5" id="KW-1185">Reference proteome</keyword>
<evidence type="ECO:0000259" key="3">
    <source>
        <dbReference type="SMART" id="SM00568"/>
    </source>
</evidence>
<evidence type="ECO:0000313" key="5">
    <source>
        <dbReference type="Proteomes" id="UP000623129"/>
    </source>
</evidence>
<organism evidence="4 5">
    <name type="scientific">Carex littledalei</name>
    <dbReference type="NCBI Taxonomy" id="544730"/>
    <lineage>
        <taxon>Eukaryota</taxon>
        <taxon>Viridiplantae</taxon>
        <taxon>Streptophyta</taxon>
        <taxon>Embryophyta</taxon>
        <taxon>Tracheophyta</taxon>
        <taxon>Spermatophyta</taxon>
        <taxon>Magnoliopsida</taxon>
        <taxon>Liliopsida</taxon>
        <taxon>Poales</taxon>
        <taxon>Cyperaceae</taxon>
        <taxon>Cyperoideae</taxon>
        <taxon>Cariceae</taxon>
        <taxon>Carex</taxon>
        <taxon>Carex subgen. Euthyceras</taxon>
    </lineage>
</organism>
<feature type="compositionally biased region" description="Polar residues" evidence="2">
    <location>
        <begin position="261"/>
        <end position="270"/>
    </location>
</feature>
<evidence type="ECO:0000256" key="1">
    <source>
        <dbReference type="ARBA" id="ARBA00009414"/>
    </source>
</evidence>
<feature type="compositionally biased region" description="Polar residues" evidence="2">
    <location>
        <begin position="43"/>
        <end position="57"/>
    </location>
</feature>
<dbReference type="InterPro" id="IPR004182">
    <property type="entry name" value="GRAM"/>
</dbReference>
<feature type="compositionally biased region" description="Pro residues" evidence="2">
    <location>
        <begin position="286"/>
        <end position="300"/>
    </location>
</feature>